<dbReference type="PROSITE" id="PS51186">
    <property type="entry name" value="GNAT"/>
    <property type="match status" value="1"/>
</dbReference>
<name>A0A378T3H4_9MYCO</name>
<dbReference type="AlphaFoldDB" id="A0A378T3H4"/>
<dbReference type="EMBL" id="UGQQ01000001">
    <property type="protein sequence ID" value="STZ54046.1"/>
    <property type="molecule type" value="Genomic_DNA"/>
</dbReference>
<dbReference type="STRING" id="1796.ABW05_27440"/>
<gene>
    <name evidence="2" type="ORF">NCTC4524_01674</name>
</gene>
<dbReference type="Proteomes" id="UP000254945">
    <property type="component" value="Unassembled WGS sequence"/>
</dbReference>
<reference evidence="2 3" key="1">
    <citation type="submission" date="2018-06" db="EMBL/GenBank/DDBJ databases">
        <authorList>
            <consortium name="Pathogen Informatics"/>
            <person name="Doyle S."/>
        </authorList>
    </citation>
    <scope>NUCLEOTIDE SEQUENCE [LARGE SCALE GENOMIC DNA]</scope>
    <source>
        <strain evidence="2 3">NCTC4524</strain>
    </source>
</reference>
<dbReference type="InterPro" id="IPR016181">
    <property type="entry name" value="Acyl_CoA_acyltransferase"/>
</dbReference>
<dbReference type="GO" id="GO:0016747">
    <property type="term" value="F:acyltransferase activity, transferring groups other than amino-acyl groups"/>
    <property type="evidence" value="ECO:0007669"/>
    <property type="project" value="InterPro"/>
</dbReference>
<keyword evidence="2" id="KW-0808">Transferase</keyword>
<dbReference type="Gene3D" id="3.40.630.30">
    <property type="match status" value="1"/>
</dbReference>
<evidence type="ECO:0000259" key="1">
    <source>
        <dbReference type="PROSITE" id="PS51186"/>
    </source>
</evidence>
<dbReference type="SUPFAM" id="SSF55729">
    <property type="entry name" value="Acyl-CoA N-acyltransferases (Nat)"/>
    <property type="match status" value="1"/>
</dbReference>
<dbReference type="InterPro" id="IPR000182">
    <property type="entry name" value="GNAT_dom"/>
</dbReference>
<sequence length="223" mass="24545">MLKIMTRQRPGRRKARALATYLIDLSPDDMKRRLPEALRVYVDAMRYPRGTEEQRAALWLEHTRRAGWKCVAAVDVAGAGAESCTGAPTAPATADLVDAPLQGIAYGYSGAPDQWWQQQVISGLQRVGASPGNIAELMASYFELTELHIEPSAQGQGLGEALTRRLLAGRAEAHVLLSTPEINGEANRAWRLYRRLGFTDVIRGYHFAGDPRPFAILGRPLPL</sequence>
<protein>
    <submittedName>
        <fullName evidence="2">N-acetyltransferase GCN5</fullName>
    </submittedName>
</protein>
<evidence type="ECO:0000313" key="3">
    <source>
        <dbReference type="Proteomes" id="UP000254945"/>
    </source>
</evidence>
<accession>A0A378T3H4</accession>
<evidence type="ECO:0000313" key="2">
    <source>
        <dbReference type="EMBL" id="STZ54046.1"/>
    </source>
</evidence>
<dbReference type="Pfam" id="PF13508">
    <property type="entry name" value="Acetyltransf_7"/>
    <property type="match status" value="1"/>
</dbReference>
<proteinExistence type="predicted"/>
<feature type="domain" description="N-acetyltransferase" evidence="1">
    <location>
        <begin position="87"/>
        <end position="222"/>
    </location>
</feature>
<organism evidence="2 3">
    <name type="scientific">Mycolicibacterium senegalense</name>
    <dbReference type="NCBI Taxonomy" id="1796"/>
    <lineage>
        <taxon>Bacteria</taxon>
        <taxon>Bacillati</taxon>
        <taxon>Actinomycetota</taxon>
        <taxon>Actinomycetes</taxon>
        <taxon>Mycobacteriales</taxon>
        <taxon>Mycobacteriaceae</taxon>
        <taxon>Mycolicibacterium</taxon>
    </lineage>
</organism>